<evidence type="ECO:0000259" key="1">
    <source>
        <dbReference type="Pfam" id="PF13509"/>
    </source>
</evidence>
<dbReference type="AlphaFoldDB" id="A0AA48KAA2"/>
<dbReference type="Gene3D" id="2.40.50.140">
    <property type="entry name" value="Nucleic acid-binding proteins"/>
    <property type="match status" value="1"/>
</dbReference>
<dbReference type="InterPro" id="IPR012340">
    <property type="entry name" value="NA-bd_OB-fold"/>
</dbReference>
<organism evidence="3 4">
    <name type="scientific">Mesoterricola silvestris</name>
    <dbReference type="NCBI Taxonomy" id="2927979"/>
    <lineage>
        <taxon>Bacteria</taxon>
        <taxon>Pseudomonadati</taxon>
        <taxon>Acidobacteriota</taxon>
        <taxon>Holophagae</taxon>
        <taxon>Holophagales</taxon>
        <taxon>Holophagaceae</taxon>
        <taxon>Mesoterricola</taxon>
    </lineage>
</organism>
<dbReference type="PANTHER" id="PTHR37296:SF1">
    <property type="entry name" value="CONSERVED VIRULENCE FACTOR B"/>
    <property type="match status" value="1"/>
</dbReference>
<dbReference type="InterPro" id="IPR014464">
    <property type="entry name" value="CvfB_fam"/>
</dbReference>
<dbReference type="InterPro" id="IPR039566">
    <property type="entry name" value="CvfB_S1_st"/>
</dbReference>
<dbReference type="InterPro" id="IPR040764">
    <property type="entry name" value="CvfB_WH"/>
</dbReference>
<dbReference type="Pfam" id="PF17783">
    <property type="entry name" value="WHD_CvfB"/>
    <property type="match status" value="1"/>
</dbReference>
<keyword evidence="4" id="KW-1185">Reference proteome</keyword>
<sequence length="218" mass="24031">MSHEPVQVGDVAYLRIVAVKDAGAFLAWGRPRDLLLPWSEVKFEQKRRIAEGRRIMVCVFEAEDGRVAASARLDDFLRDEAPAYRAGDKVTVLVDEPTDLGLRVIVDHRYWGLVHKADLFGSLPRGHRQDGWVKTPRADGKLDIALSAPGYAKVESAAEKVLAVLARGGGHLKVGDRTAPEEIYALFGMSKKVFKLTLGALYKARKITMDEAGIHLSA</sequence>
<name>A0AA48KAA2_9BACT</name>
<evidence type="ECO:0008006" key="5">
    <source>
        <dbReference type="Google" id="ProtNLM"/>
    </source>
</evidence>
<dbReference type="EMBL" id="AP027080">
    <property type="protein sequence ID" value="BDU71318.1"/>
    <property type="molecule type" value="Genomic_DNA"/>
</dbReference>
<evidence type="ECO:0000313" key="3">
    <source>
        <dbReference type="EMBL" id="BDU71318.1"/>
    </source>
</evidence>
<proteinExistence type="predicted"/>
<protein>
    <recommendedName>
        <fullName evidence="5">RNA-binding protein</fullName>
    </recommendedName>
</protein>
<evidence type="ECO:0000259" key="2">
    <source>
        <dbReference type="Pfam" id="PF17783"/>
    </source>
</evidence>
<dbReference type="Gene3D" id="1.10.10.10">
    <property type="entry name" value="Winged helix-like DNA-binding domain superfamily/Winged helix DNA-binding domain"/>
    <property type="match status" value="1"/>
</dbReference>
<accession>A0AA48KAA2</accession>
<gene>
    <name evidence="3" type="ORF">METEAL_04920</name>
</gene>
<dbReference type="PANTHER" id="PTHR37296">
    <property type="entry name" value="CONSERVED VIRULENCE FACTOR B"/>
    <property type="match status" value="1"/>
</dbReference>
<dbReference type="Proteomes" id="UP001238179">
    <property type="component" value="Chromosome"/>
</dbReference>
<evidence type="ECO:0000313" key="4">
    <source>
        <dbReference type="Proteomes" id="UP001238179"/>
    </source>
</evidence>
<dbReference type="InterPro" id="IPR036388">
    <property type="entry name" value="WH-like_DNA-bd_sf"/>
</dbReference>
<feature type="domain" description="Conserved virulence factor B first S1" evidence="1">
    <location>
        <begin position="8"/>
        <end position="70"/>
    </location>
</feature>
<feature type="domain" description="Conserved virulence factor B-like winged helix" evidence="2">
    <location>
        <begin position="159"/>
        <end position="216"/>
    </location>
</feature>
<dbReference type="Pfam" id="PF13509">
    <property type="entry name" value="S1_2"/>
    <property type="match status" value="1"/>
</dbReference>
<reference evidence="4" key="1">
    <citation type="journal article" date="2023" name="Int. J. Syst. Evol. Microbiol.">
        <title>Mesoterricola silvestris gen. nov., sp. nov., Mesoterricola sediminis sp. nov., Geothrix oryzae sp. nov., Geothrix edaphica sp. nov., Geothrix rubra sp. nov., and Geothrix limicola sp. nov., six novel members of Acidobacteriota isolated from soils.</title>
        <authorList>
            <person name="Itoh H."/>
            <person name="Sugisawa Y."/>
            <person name="Mise K."/>
            <person name="Xu Z."/>
            <person name="Kuniyasu M."/>
            <person name="Ushijima N."/>
            <person name="Kawano K."/>
            <person name="Kobayashi E."/>
            <person name="Shiratori Y."/>
            <person name="Masuda Y."/>
            <person name="Senoo K."/>
        </authorList>
    </citation>
    <scope>NUCLEOTIDE SEQUENCE [LARGE SCALE GENOMIC DNA]</scope>
    <source>
        <strain evidence="4">W79</strain>
    </source>
</reference>
<dbReference type="KEGG" id="msil:METEAL_04920"/>
<dbReference type="RefSeq" id="WP_316414206.1">
    <property type="nucleotide sequence ID" value="NZ_AP027080.1"/>
</dbReference>